<gene>
    <name evidence="1" type="ORF">SAMN05216462_2927</name>
</gene>
<sequence>MNKPFVYICLSIDTEGPLYEDIVATFQRLESILEVKIPLKPSKANLEKLRAGEVDFLTPEQVEKVRIITDPHLLQYKSTWSEIDDMLYRIMSKEYRAKYVGRNGEGGLVFNWHVMDHVGYDTNPRHRDIGYLNVFDHYQRIMDETDSTDIDDIQWHVHAMHFKKQANLTAYCYENCYDLIHQMLCRRIIDRNFFPLVNRPGFHTERPDINWFLEQWMPFDVANQSVDNDDYTGNGVAGDWRGAPKDWTIYHPDIYDWRKEGQCNRYIARVLNLKTRFRNITEFEIEKAFKKAVADNAPVYMGVDTHDWREISIELEEFWEKFVKVAAKYPEIDYGFSKTTDAFKDVLNLKTDNPIKLDTKIEGNLLTIDVVSGEPFGSQPYLAIKLKSGQYMHDNLDFGEFRKRYYYTFNDSCTMDLKEVDTISLACNDKYGNQDIVRIKL</sequence>
<evidence type="ECO:0000313" key="1">
    <source>
        <dbReference type="EMBL" id="SEA87870.1"/>
    </source>
</evidence>
<dbReference type="EMBL" id="FNRF01000006">
    <property type="protein sequence ID" value="SEA87870.1"/>
    <property type="molecule type" value="Genomic_DNA"/>
</dbReference>
<reference evidence="1 2" key="1">
    <citation type="submission" date="2016-10" db="EMBL/GenBank/DDBJ databases">
        <authorList>
            <person name="de Groot N.N."/>
        </authorList>
    </citation>
    <scope>NUCLEOTIDE SEQUENCE [LARGE SCALE GENOMIC DNA]</scope>
    <source>
        <strain evidence="1 2">D31d</strain>
    </source>
</reference>
<protein>
    <submittedName>
        <fullName evidence="1">Uncharacterized protein</fullName>
    </submittedName>
</protein>
<proteinExistence type="predicted"/>
<dbReference type="AlphaFoldDB" id="A0A1H4ETL5"/>
<organism evidence="1 2">
    <name type="scientific">Xylanibacter ruminicola</name>
    <name type="common">Prevotella ruminicola</name>
    <dbReference type="NCBI Taxonomy" id="839"/>
    <lineage>
        <taxon>Bacteria</taxon>
        <taxon>Pseudomonadati</taxon>
        <taxon>Bacteroidota</taxon>
        <taxon>Bacteroidia</taxon>
        <taxon>Bacteroidales</taxon>
        <taxon>Prevotellaceae</taxon>
        <taxon>Xylanibacter</taxon>
    </lineage>
</organism>
<evidence type="ECO:0000313" key="2">
    <source>
        <dbReference type="Proteomes" id="UP000182257"/>
    </source>
</evidence>
<name>A0A1H4ETL5_XYLRU</name>
<accession>A0A1H4ETL5</accession>
<dbReference type="RefSeq" id="WP_074762141.1">
    <property type="nucleotide sequence ID" value="NZ_FNRF01000006.1"/>
</dbReference>
<dbReference type="Proteomes" id="UP000182257">
    <property type="component" value="Unassembled WGS sequence"/>
</dbReference>
<dbReference type="OrthoDB" id="3034473at2"/>